<organism evidence="4">
    <name type="scientific">Mesocestoides corti</name>
    <name type="common">Flatworm</name>
    <dbReference type="NCBI Taxonomy" id="53468"/>
    <lineage>
        <taxon>Eukaryota</taxon>
        <taxon>Metazoa</taxon>
        <taxon>Spiralia</taxon>
        <taxon>Lophotrochozoa</taxon>
        <taxon>Platyhelminthes</taxon>
        <taxon>Cestoda</taxon>
        <taxon>Eucestoda</taxon>
        <taxon>Cyclophyllidea</taxon>
        <taxon>Mesocestoididae</taxon>
        <taxon>Mesocestoides</taxon>
    </lineage>
</organism>
<reference evidence="2 3" key="2">
    <citation type="submission" date="2018-10" db="EMBL/GenBank/DDBJ databases">
        <authorList>
            <consortium name="Pathogen Informatics"/>
        </authorList>
    </citation>
    <scope>NUCLEOTIDE SEQUENCE [LARGE SCALE GENOMIC DNA]</scope>
</reference>
<dbReference type="WBParaSite" id="MCOS_0000036401-mRNA-1">
    <property type="protein sequence ID" value="MCOS_0000036401-mRNA-1"/>
    <property type="gene ID" value="MCOS_0000036401"/>
</dbReference>
<dbReference type="Proteomes" id="UP000267029">
    <property type="component" value="Unassembled WGS sequence"/>
</dbReference>
<gene>
    <name evidence="2" type="ORF">MCOS_LOCUS365</name>
</gene>
<evidence type="ECO:0000313" key="4">
    <source>
        <dbReference type="WBParaSite" id="MCOS_0000036401-mRNA-1"/>
    </source>
</evidence>
<sequence length="117" mass="13044">MVTNLNDVAPPRVQAHALESRLRGKSLKIRQSPQPGPVKQLLLGQANHPGLQPRRLQRKHKRPQGAQNGTLRAVGQRLLKTATLKNGFLAKCLPAPKIRPDNKLDVNQPNKKTSNYR</sequence>
<accession>A0A0R3U1U4</accession>
<proteinExistence type="predicted"/>
<evidence type="ECO:0000313" key="2">
    <source>
        <dbReference type="EMBL" id="VDD74362.1"/>
    </source>
</evidence>
<feature type="region of interest" description="Disordered" evidence="1">
    <location>
        <begin position="22"/>
        <end position="73"/>
    </location>
</feature>
<feature type="compositionally biased region" description="Polar residues" evidence="1">
    <location>
        <begin position="105"/>
        <end position="117"/>
    </location>
</feature>
<protein>
    <submittedName>
        <fullName evidence="2 4">Uncharacterized protein</fullName>
    </submittedName>
</protein>
<feature type="region of interest" description="Disordered" evidence="1">
    <location>
        <begin position="94"/>
        <end position="117"/>
    </location>
</feature>
<dbReference type="EMBL" id="UXSR01000030">
    <property type="protein sequence ID" value="VDD74362.1"/>
    <property type="molecule type" value="Genomic_DNA"/>
</dbReference>
<dbReference type="AlphaFoldDB" id="A0A0R3U1U4"/>
<evidence type="ECO:0000313" key="3">
    <source>
        <dbReference type="Proteomes" id="UP000267029"/>
    </source>
</evidence>
<name>A0A0R3U1U4_MESCO</name>
<evidence type="ECO:0000256" key="1">
    <source>
        <dbReference type="SAM" id="MobiDB-lite"/>
    </source>
</evidence>
<keyword evidence="3" id="KW-1185">Reference proteome</keyword>
<reference evidence="4" key="1">
    <citation type="submission" date="2017-02" db="UniProtKB">
        <authorList>
            <consortium name="WormBaseParasite"/>
        </authorList>
    </citation>
    <scope>IDENTIFICATION</scope>
</reference>